<evidence type="ECO:0000256" key="1">
    <source>
        <dbReference type="PIRNR" id="PIRNR016080"/>
    </source>
</evidence>
<dbReference type="AlphaFoldDB" id="A6LJS8"/>
<dbReference type="RefSeq" id="WP_012056540.1">
    <property type="nucleotide sequence ID" value="NC_009616.1"/>
</dbReference>
<keyword evidence="1 3" id="KW-0378">Hydrolase</keyword>
<accession>A6LJS8</accession>
<dbReference type="REBASE" id="15430">
    <property type="entry name" value="TmeBIP"/>
</dbReference>
<evidence type="ECO:0000313" key="3">
    <source>
        <dbReference type="EMBL" id="ABR30179.1"/>
    </source>
</evidence>
<name>A6LJS8_THEM4</name>
<dbReference type="OrthoDB" id="9771872at2"/>
<proteinExistence type="inferred from homology"/>
<dbReference type="eggNOG" id="ENOG502Z7V5">
    <property type="taxonomic scope" value="Bacteria"/>
</dbReference>
<reference evidence="3 4" key="2">
    <citation type="journal article" date="2009" name="Proc. Natl. Acad. Sci. U.S.A.">
        <title>On the chimeric nature, thermophilic origin, and phylogenetic placement of the Thermotogales.</title>
        <authorList>
            <person name="Zhaxybayeva O."/>
            <person name="Swithers K.S."/>
            <person name="Lapierre P."/>
            <person name="Fournier G.P."/>
            <person name="Bickhart D.M."/>
            <person name="DeBoy R.T."/>
            <person name="Nelson K.E."/>
            <person name="Nesbo C.L."/>
            <person name="Doolittle W.F."/>
            <person name="Gogarten J.P."/>
            <person name="Noll K.M."/>
        </authorList>
    </citation>
    <scope>NUCLEOTIDE SEQUENCE [LARGE SCALE GENOMIC DNA]</scope>
    <source>
        <strain evidence="4">DSM 12029 / CIP 104789 / BI429</strain>
    </source>
</reference>
<dbReference type="GO" id="GO:0009036">
    <property type="term" value="F:type II site-specific deoxyribonuclease activity"/>
    <property type="evidence" value="ECO:0007669"/>
    <property type="project" value="UniProtKB-UniRule"/>
</dbReference>
<dbReference type="HOGENOM" id="CLU_089327_0_0_0"/>
<dbReference type="GO" id="GO:0003677">
    <property type="term" value="F:DNA binding"/>
    <property type="evidence" value="ECO:0007669"/>
    <property type="project" value="UniProtKB-UniRule"/>
</dbReference>
<dbReference type="InterPro" id="IPR007637">
    <property type="entry name" value="Restrct_endonuc_II_DpnII-like"/>
</dbReference>
<keyword evidence="1" id="KW-0540">Nuclease</keyword>
<dbReference type="EMBL" id="CP000716">
    <property type="protein sequence ID" value="ABR30179.1"/>
    <property type="molecule type" value="Genomic_DNA"/>
</dbReference>
<keyword evidence="1" id="KW-0255">Endonuclease</keyword>
<keyword evidence="1" id="KW-0680">Restriction system</keyword>
<dbReference type="SUPFAM" id="SSF52980">
    <property type="entry name" value="Restriction endonuclease-like"/>
    <property type="match status" value="1"/>
</dbReference>
<gene>
    <name evidence="3" type="ordered locus">Tmel_0307</name>
</gene>
<dbReference type="InterPro" id="IPR011335">
    <property type="entry name" value="Restrct_endonuc-II-like"/>
</dbReference>
<dbReference type="STRING" id="391009.Tmel_0307"/>
<dbReference type="KEGG" id="tme:Tmel_0307"/>
<dbReference type="PIRSF" id="PIRSF016080">
    <property type="entry name" value="Restrict_endonuc_II_DpmII"/>
    <property type="match status" value="1"/>
</dbReference>
<evidence type="ECO:0000259" key="2">
    <source>
        <dbReference type="Pfam" id="PF04556"/>
    </source>
</evidence>
<dbReference type="EC" id="3.1.21.4" evidence="1"/>
<organism evidence="3 4">
    <name type="scientific">Thermosipho melanesiensis (strain DSM 12029 / CIP 104789 / BI429)</name>
    <dbReference type="NCBI Taxonomy" id="391009"/>
    <lineage>
        <taxon>Bacteria</taxon>
        <taxon>Thermotogati</taxon>
        <taxon>Thermotogota</taxon>
        <taxon>Thermotogae</taxon>
        <taxon>Thermotogales</taxon>
        <taxon>Fervidobacteriaceae</taxon>
        <taxon>Thermosipho</taxon>
    </lineage>
</organism>
<comment type="catalytic activity">
    <reaction evidence="1">
        <text>Endonucleolytic cleavage of DNA to give specific double-stranded fragments with terminal 5'-phosphates.</text>
        <dbReference type="EC" id="3.1.21.4"/>
    </reaction>
</comment>
<dbReference type="Proteomes" id="UP000001110">
    <property type="component" value="Chromosome"/>
</dbReference>
<comment type="function">
    <text evidence="1">A P subtype restriction enzyme that recognizes the double-stranded unmethylated sequence 5'-GATC-3'.</text>
</comment>
<comment type="similarity">
    <text evidence="1">Belongs to the DpnII type II restriction endonuclease family.</text>
</comment>
<dbReference type="Pfam" id="PF04556">
    <property type="entry name" value="DpnII"/>
    <property type="match status" value="1"/>
</dbReference>
<sequence>MDYKEFINSLSDTNATLSYFTDFKKITDKISKIEIKLHQLNYLIGKRDLRKAVYELFNENPSVFDVLNILIAVRDKNKKVVNDEGNIVFLKNYFENPESIYKYLKETGLEEVFIREDIKNVVDYVFGIEVGLDTNARKNRSGKIMAKIVENIFEKNGIKFSKEIKSDLFPEIMNLGYDLKCFDYVVQTTEKCYLIETNYYNVGGSKINETTRAYIEIAKKINEYKNYEFVWITDGKSWLSAKNKIKEAFQHIKHIYNLKTIKRFIEILKEEI</sequence>
<evidence type="ECO:0000313" key="4">
    <source>
        <dbReference type="Proteomes" id="UP000001110"/>
    </source>
</evidence>
<feature type="domain" description="Restriction endonuclease type II DpnII-like" evidence="2">
    <location>
        <begin position="3"/>
        <end position="263"/>
    </location>
</feature>
<dbReference type="InterPro" id="IPR021191">
    <property type="entry name" value="Restrct_endonuc_II_DpnII"/>
</dbReference>
<reference evidence="3 4" key="1">
    <citation type="submission" date="2007-05" db="EMBL/GenBank/DDBJ databases">
        <title>Complete sequence of Thermosipho melanesiensis BI429.</title>
        <authorList>
            <consortium name="US DOE Joint Genome Institute"/>
            <person name="Copeland A."/>
            <person name="Lucas S."/>
            <person name="Lapidus A."/>
            <person name="Barry K."/>
            <person name="Glavina del Rio T."/>
            <person name="Dalin E."/>
            <person name="Tice H."/>
            <person name="Pitluck S."/>
            <person name="Chertkov O."/>
            <person name="Brettin T."/>
            <person name="Bruce D."/>
            <person name="Detter J.C."/>
            <person name="Han C."/>
            <person name="Schmutz J."/>
            <person name="Larimer F."/>
            <person name="Land M."/>
            <person name="Hauser L."/>
            <person name="Kyrpides N."/>
            <person name="Mikhailova N."/>
            <person name="Nelson K."/>
            <person name="Gogarten J.P."/>
            <person name="Noll K."/>
            <person name="Richardson P."/>
        </authorList>
    </citation>
    <scope>NUCLEOTIDE SEQUENCE [LARGE SCALE GENOMIC DNA]</scope>
    <source>
        <strain evidence="4">DSM 12029 / CIP 104789 / BI429</strain>
    </source>
</reference>
<protein>
    <recommendedName>
        <fullName evidence="1">Type-2 restriction enzyme</fullName>
        <ecNumber evidence="1">3.1.21.4</ecNumber>
    </recommendedName>
</protein>
<dbReference type="GO" id="GO:0009307">
    <property type="term" value="P:DNA restriction-modification system"/>
    <property type="evidence" value="ECO:0007669"/>
    <property type="project" value="UniProtKB-UniRule"/>
</dbReference>